<dbReference type="OrthoDB" id="53378at2759"/>
<keyword evidence="1" id="KW-0812">Transmembrane</keyword>
<gene>
    <name evidence="2" type="ORF">PSNMU_V1.4_AUG-EV-PASAV3_0050700</name>
</gene>
<keyword evidence="1" id="KW-0472">Membrane</keyword>
<evidence type="ECO:0000256" key="1">
    <source>
        <dbReference type="SAM" id="Phobius"/>
    </source>
</evidence>
<feature type="transmembrane region" description="Helical" evidence="1">
    <location>
        <begin position="239"/>
        <end position="259"/>
    </location>
</feature>
<keyword evidence="3" id="KW-1185">Reference proteome</keyword>
<feature type="transmembrane region" description="Helical" evidence="1">
    <location>
        <begin position="206"/>
        <end position="227"/>
    </location>
</feature>
<feature type="transmembrane region" description="Helical" evidence="1">
    <location>
        <begin position="146"/>
        <end position="172"/>
    </location>
</feature>
<feature type="transmembrane region" description="Helical" evidence="1">
    <location>
        <begin position="105"/>
        <end position="126"/>
    </location>
</feature>
<proteinExistence type="predicted"/>
<dbReference type="AlphaFoldDB" id="A0A448Z874"/>
<name>A0A448Z874_9STRA</name>
<reference evidence="2 3" key="1">
    <citation type="submission" date="2019-01" db="EMBL/GenBank/DDBJ databases">
        <authorList>
            <person name="Ferrante I. M."/>
        </authorList>
    </citation>
    <scope>NUCLEOTIDE SEQUENCE [LARGE SCALE GENOMIC DNA]</scope>
    <source>
        <strain evidence="2 3">B856</strain>
    </source>
</reference>
<protein>
    <recommendedName>
        <fullName evidence="4">Transmembrane protein</fullName>
    </recommendedName>
</protein>
<keyword evidence="1" id="KW-1133">Transmembrane helix</keyword>
<accession>A0A448Z874</accession>
<evidence type="ECO:0000313" key="3">
    <source>
        <dbReference type="Proteomes" id="UP000291116"/>
    </source>
</evidence>
<dbReference type="EMBL" id="CAACVS010000159">
    <property type="protein sequence ID" value="VEU38230.1"/>
    <property type="molecule type" value="Genomic_DNA"/>
</dbReference>
<sequence>MNILNLTNDTPLEEIEQLQMDLEAPLLGKNNNSYTADDSCVMSFHIADNSSNNSNQVVSKRKKSIAKNKKKPKQLMIHVNEDEDLDQSSQTTECQVLNCSFYGGLALGIILQALSYYVNVFVMPMLQANDASGAGSGAQDALRIPLILGLGFLARYWVIIIFFLSPLVMAMCKKLKHARRRSTVSKQKGVGARKSIHSNLEAILDFFRFQCGLIFGSLMLLSLLNFYDLVLTAPLLVVAIYYGICVGLSFFIICFLRLFSEQVCSSVSSVEVTISYDHDSDDEESGL</sequence>
<evidence type="ECO:0000313" key="2">
    <source>
        <dbReference type="EMBL" id="VEU38230.1"/>
    </source>
</evidence>
<organism evidence="2 3">
    <name type="scientific">Pseudo-nitzschia multistriata</name>
    <dbReference type="NCBI Taxonomy" id="183589"/>
    <lineage>
        <taxon>Eukaryota</taxon>
        <taxon>Sar</taxon>
        <taxon>Stramenopiles</taxon>
        <taxon>Ochrophyta</taxon>
        <taxon>Bacillariophyta</taxon>
        <taxon>Bacillariophyceae</taxon>
        <taxon>Bacillariophycidae</taxon>
        <taxon>Bacillariales</taxon>
        <taxon>Bacillariaceae</taxon>
        <taxon>Pseudo-nitzschia</taxon>
    </lineage>
</organism>
<evidence type="ECO:0008006" key="4">
    <source>
        <dbReference type="Google" id="ProtNLM"/>
    </source>
</evidence>
<dbReference type="Proteomes" id="UP000291116">
    <property type="component" value="Unassembled WGS sequence"/>
</dbReference>